<dbReference type="InParanoid" id="A0A2C9C3F3"/>
<dbReference type="CDD" id="cd00037">
    <property type="entry name" value="CLECT"/>
    <property type="match status" value="1"/>
</dbReference>
<evidence type="ECO:0000256" key="1">
    <source>
        <dbReference type="SAM" id="SignalP"/>
    </source>
</evidence>
<dbReference type="Proteomes" id="UP000001940">
    <property type="component" value="Chromosome V"/>
</dbReference>
<dbReference type="PaxDb" id="6239-R02F11.10"/>
<protein>
    <submittedName>
        <fullName evidence="3">C-type lectin domain-containing protein</fullName>
    </submittedName>
</protein>
<reference evidence="3 4" key="1">
    <citation type="journal article" date="1998" name="Science">
        <title>Genome sequence of the nematode C. elegans: a platform for investigating biology.</title>
        <authorList>
            <consortium name="The C. elegans sequencing consortium"/>
            <person name="Sulson J.E."/>
            <person name="Waterston R."/>
        </authorList>
    </citation>
    <scope>NUCLEOTIDE SEQUENCE [LARGE SCALE GENOMIC DNA]</scope>
    <source>
        <strain evidence="3 4">Bristol N2</strain>
    </source>
</reference>
<organism evidence="3 4">
    <name type="scientific">Caenorhabditis elegans</name>
    <dbReference type="NCBI Taxonomy" id="6239"/>
    <lineage>
        <taxon>Eukaryota</taxon>
        <taxon>Metazoa</taxon>
        <taxon>Ecdysozoa</taxon>
        <taxon>Nematoda</taxon>
        <taxon>Chromadorea</taxon>
        <taxon>Rhabditida</taxon>
        <taxon>Rhabditina</taxon>
        <taxon>Rhabditomorpha</taxon>
        <taxon>Rhabditoidea</taxon>
        <taxon>Rhabditidae</taxon>
        <taxon>Peloderinae</taxon>
        <taxon>Caenorhabditis</taxon>
    </lineage>
</organism>
<gene>
    <name evidence="3" type="ORF">CELE_R02F11.12</name>
    <name evidence="3 5" type="ORF">R02F11.12</name>
</gene>
<name>A0A2C9C3F3_CAEEL</name>
<feature type="domain" description="C-type lectin" evidence="2">
    <location>
        <begin position="59"/>
        <end position="181"/>
    </location>
</feature>
<dbReference type="Gene3D" id="3.10.100.10">
    <property type="entry name" value="Mannose-Binding Protein A, subunit A"/>
    <property type="match status" value="1"/>
</dbReference>
<dbReference type="AlphaFoldDB" id="A0A2C9C3F3"/>
<dbReference type="InterPro" id="IPR016187">
    <property type="entry name" value="CTDL_fold"/>
</dbReference>
<evidence type="ECO:0000313" key="3">
    <source>
        <dbReference type="EMBL" id="SOF58865.1"/>
    </source>
</evidence>
<dbReference type="SMR" id="A0A2C9C3F3"/>
<accession>A0A2C9C3F3</accession>
<feature type="signal peptide" evidence="1">
    <location>
        <begin position="1"/>
        <end position="15"/>
    </location>
</feature>
<keyword evidence="1" id="KW-0732">Signal</keyword>
<proteinExistence type="predicted"/>
<keyword evidence="4" id="KW-1185">Reference proteome</keyword>
<dbReference type="AGR" id="WB:WBGene00271816"/>
<dbReference type="PROSITE" id="PS50041">
    <property type="entry name" value="C_TYPE_LECTIN_2"/>
    <property type="match status" value="1"/>
</dbReference>
<evidence type="ECO:0000313" key="5">
    <source>
        <dbReference type="WormBase" id="R02F11.12"/>
    </source>
</evidence>
<feature type="chain" id="PRO_5012587138" evidence="1">
    <location>
        <begin position="16"/>
        <end position="218"/>
    </location>
</feature>
<dbReference type="PANTHER" id="PTHR23124">
    <property type="entry name" value="C-TYPE LECTIN DOMAIN-CONTAINING PROTEIN-RELATED-RELATED"/>
    <property type="match status" value="1"/>
</dbReference>
<dbReference type="eggNOG" id="KOG4297">
    <property type="taxonomic scope" value="Eukaryota"/>
</dbReference>
<sequence length="218" mass="23309">MIFPLVLFFIGFAAAGNYGYSSSGNGGGRPRPGNGGGGGGVRPSNSGCDAGWRRFNRPSGGWCVKVFGARMNQADAQIQCQSHGATLSGLQNSEEAQQISNLALSVISANSGSVWIGTRRTAACMKQWLNTNGCTRTNAFYWTDGSATGIAGFVWDTLQPDNEKLSQSCAVLLASRSTVTWGGKFWQPAKMDDNNCLFDLEGKHPRSVYGYVCGKRSR</sequence>
<evidence type="ECO:0000313" key="4">
    <source>
        <dbReference type="Proteomes" id="UP000001940"/>
    </source>
</evidence>
<dbReference type="Pfam" id="PF00059">
    <property type="entry name" value="Lectin_C"/>
    <property type="match status" value="1"/>
</dbReference>
<dbReference type="EMBL" id="BX284605">
    <property type="protein sequence ID" value="SOF58865.1"/>
    <property type="molecule type" value="Genomic_DNA"/>
</dbReference>
<dbReference type="SUPFAM" id="SSF56436">
    <property type="entry name" value="C-type lectin-like"/>
    <property type="match status" value="1"/>
</dbReference>
<dbReference type="InterPro" id="IPR016186">
    <property type="entry name" value="C-type_lectin-like/link_sf"/>
</dbReference>
<dbReference type="OrthoDB" id="441660at2759"/>
<dbReference type="SMART" id="SM00034">
    <property type="entry name" value="CLECT"/>
    <property type="match status" value="1"/>
</dbReference>
<dbReference type="FunCoup" id="A0A2C9C3F3">
    <property type="interactions" value="8"/>
</dbReference>
<evidence type="ECO:0000259" key="2">
    <source>
        <dbReference type="PROSITE" id="PS50041"/>
    </source>
</evidence>
<dbReference type="PANTHER" id="PTHR23124:SF44">
    <property type="entry name" value="C-TYPE LECTIN DOMAIN-CONTAINING PROTEIN"/>
    <property type="match status" value="1"/>
</dbReference>
<dbReference type="WormBase" id="R02F11.12">
    <property type="protein sequence ID" value="CE52214"/>
    <property type="gene ID" value="WBGene00271816"/>
</dbReference>
<dbReference type="InterPro" id="IPR001304">
    <property type="entry name" value="C-type_lectin-like"/>
</dbReference>